<evidence type="ECO:0000313" key="3">
    <source>
        <dbReference type="Proteomes" id="UP000003277"/>
    </source>
</evidence>
<comment type="caution">
    <text evidence="2">The sequence shown here is derived from an EMBL/GenBank/DDBJ whole genome shotgun (WGS) entry which is preliminary data.</text>
</comment>
<sequence>MKTLLKKSFPFHAGPKAEGYLLSASDLWNTPLSLWGLSQVTIPEDAEILEIGCGGGKNLERLLKKAPKGHVYGIDTSFRAVDFAYRQNEKAIREGRCSVYEGAPDVLPFNEKKFDFVLAAESFYFWKDPETCLKEVLRVMKPGASLLILQSKGGLPLHRIYEKLIPGMKVYGRSDLKELLEDAGFRDVTIRSRLGALAVVSEKPVTPLDTARRKLHLSSIPYGKLTAAALSAAALGLAAYGASRKYRS</sequence>
<dbReference type="RefSeq" id="WP_008860316.1">
    <property type="nucleotide sequence ID" value="NZ_JH591189.1"/>
</dbReference>
<reference evidence="2 3" key="1">
    <citation type="submission" date="2011-11" db="EMBL/GenBank/DDBJ databases">
        <title>The Genome Sequence of Dialister succinatiphilus YIT 11850.</title>
        <authorList>
            <consortium name="The Broad Institute Genome Sequencing Platform"/>
            <person name="Earl A."/>
            <person name="Ward D."/>
            <person name="Feldgarden M."/>
            <person name="Gevers D."/>
            <person name="Morotomi M."/>
            <person name="Young S.K."/>
            <person name="Zeng Q."/>
            <person name="Gargeya S."/>
            <person name="Fitzgerald M."/>
            <person name="Haas B."/>
            <person name="Abouelleil A."/>
            <person name="Alvarado L."/>
            <person name="Arachchi H.M."/>
            <person name="Berlin A."/>
            <person name="Brown A."/>
            <person name="Chapman S.B."/>
            <person name="Dunbar C."/>
            <person name="Gearin G."/>
            <person name="Goldberg J."/>
            <person name="Griggs A."/>
            <person name="Gujja S."/>
            <person name="Heiman D."/>
            <person name="Howarth C."/>
            <person name="Lui A."/>
            <person name="MacDonald P.J.P."/>
            <person name="Montmayeur A."/>
            <person name="Murphy C."/>
            <person name="Neiman D."/>
            <person name="Pearson M."/>
            <person name="Priest M."/>
            <person name="Roberts A."/>
            <person name="Saif S."/>
            <person name="Shea T."/>
            <person name="Sisk P."/>
            <person name="Stolte C."/>
            <person name="Sykes S."/>
            <person name="Wortman J."/>
            <person name="Nusbaum C."/>
            <person name="Birren B."/>
        </authorList>
    </citation>
    <scope>NUCLEOTIDE SEQUENCE [LARGE SCALE GENOMIC DNA]</scope>
    <source>
        <strain evidence="2 3">YIT 11850</strain>
    </source>
</reference>
<dbReference type="GO" id="GO:0008757">
    <property type="term" value="F:S-adenosylmethionine-dependent methyltransferase activity"/>
    <property type="evidence" value="ECO:0007669"/>
    <property type="project" value="InterPro"/>
</dbReference>
<dbReference type="Proteomes" id="UP000003277">
    <property type="component" value="Unassembled WGS sequence"/>
</dbReference>
<dbReference type="AlphaFoldDB" id="H1D2E8"/>
<dbReference type="InterPro" id="IPR013216">
    <property type="entry name" value="Methyltransf_11"/>
</dbReference>
<dbReference type="eggNOG" id="COG2226">
    <property type="taxonomic scope" value="Bacteria"/>
</dbReference>
<feature type="domain" description="Methyltransferase type 11" evidence="1">
    <location>
        <begin position="49"/>
        <end position="148"/>
    </location>
</feature>
<dbReference type="Pfam" id="PF08241">
    <property type="entry name" value="Methyltransf_11"/>
    <property type="match status" value="1"/>
</dbReference>
<name>H1D2E8_9FIRM</name>
<dbReference type="STRING" id="742743.HMPREF9453_01822"/>
<dbReference type="OrthoDB" id="9772751at2"/>
<evidence type="ECO:0000259" key="1">
    <source>
        <dbReference type="Pfam" id="PF08241"/>
    </source>
</evidence>
<dbReference type="Gene3D" id="3.40.50.150">
    <property type="entry name" value="Vaccinia Virus protein VP39"/>
    <property type="match status" value="1"/>
</dbReference>
<dbReference type="InterPro" id="IPR029063">
    <property type="entry name" value="SAM-dependent_MTases_sf"/>
</dbReference>
<dbReference type="PATRIC" id="fig|742743.3.peg.1853"/>
<dbReference type="EMBL" id="ADLT01000058">
    <property type="protein sequence ID" value="EHO62288.1"/>
    <property type="molecule type" value="Genomic_DNA"/>
</dbReference>
<dbReference type="HOGENOM" id="CLU_081534_1_1_9"/>
<evidence type="ECO:0000313" key="2">
    <source>
        <dbReference type="EMBL" id="EHO62288.1"/>
    </source>
</evidence>
<gene>
    <name evidence="2" type="ORF">HMPREF9453_01822</name>
</gene>
<keyword evidence="3" id="KW-1185">Reference proteome</keyword>
<proteinExistence type="predicted"/>
<accession>H1D2E8</accession>
<dbReference type="PANTHER" id="PTHR43591:SF110">
    <property type="entry name" value="RHODANESE DOMAIN-CONTAINING PROTEIN"/>
    <property type="match status" value="1"/>
</dbReference>
<organism evidence="2 3">
    <name type="scientific">Dialister succinatiphilus YIT 11850</name>
    <dbReference type="NCBI Taxonomy" id="742743"/>
    <lineage>
        <taxon>Bacteria</taxon>
        <taxon>Bacillati</taxon>
        <taxon>Bacillota</taxon>
        <taxon>Negativicutes</taxon>
        <taxon>Veillonellales</taxon>
        <taxon>Veillonellaceae</taxon>
        <taxon>Dialister</taxon>
    </lineage>
</organism>
<dbReference type="CDD" id="cd02440">
    <property type="entry name" value="AdoMet_MTases"/>
    <property type="match status" value="1"/>
</dbReference>
<protein>
    <recommendedName>
        <fullName evidence="1">Methyltransferase type 11 domain-containing protein</fullName>
    </recommendedName>
</protein>
<dbReference type="SUPFAM" id="SSF53335">
    <property type="entry name" value="S-adenosyl-L-methionine-dependent methyltransferases"/>
    <property type="match status" value="1"/>
</dbReference>
<dbReference type="PANTHER" id="PTHR43591">
    <property type="entry name" value="METHYLTRANSFERASE"/>
    <property type="match status" value="1"/>
</dbReference>